<feature type="region of interest" description="Disordered" evidence="1">
    <location>
        <begin position="461"/>
        <end position="505"/>
    </location>
</feature>
<dbReference type="EMBL" id="RCBY01000096">
    <property type="protein sequence ID" value="RQH39014.1"/>
    <property type="molecule type" value="Genomic_DNA"/>
</dbReference>
<feature type="region of interest" description="Disordered" evidence="1">
    <location>
        <begin position="195"/>
        <end position="224"/>
    </location>
</feature>
<feature type="compositionally biased region" description="Basic and acidic residues" evidence="1">
    <location>
        <begin position="628"/>
        <end position="641"/>
    </location>
</feature>
<evidence type="ECO:0000256" key="1">
    <source>
        <dbReference type="SAM" id="MobiDB-lite"/>
    </source>
</evidence>
<accession>A0A3N6NHS7</accession>
<dbReference type="AlphaFoldDB" id="A0A3N6NHS7"/>
<organism evidence="2 3">
    <name type="scientific">Okeania hirsuta</name>
    <dbReference type="NCBI Taxonomy" id="1458930"/>
    <lineage>
        <taxon>Bacteria</taxon>
        <taxon>Bacillati</taxon>
        <taxon>Cyanobacteriota</taxon>
        <taxon>Cyanophyceae</taxon>
        <taxon>Oscillatoriophycideae</taxon>
        <taxon>Oscillatoriales</taxon>
        <taxon>Microcoleaceae</taxon>
        <taxon>Okeania</taxon>
    </lineage>
</organism>
<dbReference type="OrthoDB" id="452859at2"/>
<evidence type="ECO:0000313" key="3">
    <source>
        <dbReference type="Proteomes" id="UP000269154"/>
    </source>
</evidence>
<sequence length="829" mass="93601">MSNWEFLLQKEGDRTWLPLESSDVEILEGRYRIVAHTHIANTEVQIQIIHDSLEEVPPLRRVQKRSSLTHSQGLISIIPFTRLKPGKWEFRCQSKPTTSSVKAKQHIVHLEVLPTDYDDSDFSQTLDVQSQELYPLVDSETQENELIANENISVFSSKISSIDHPEENTEKKDFELTTKSDDIELLDAQIEEKNSTNLLDDEEEDSSIQAQNQLEEQSHPSDIKDTEEKLKELTETLRHNSSILGQVEQQQAIEQAIELEANQQADTNITNQTNSTINYPLQLTLNQASYTAQPGEALIISGQIILDNQAQNIQSTEGLNHLISQNTLTKNDSSIPENNTPIVNGNLKICLRNPQTSEILIDIQQALPEQVTPIIFACTVNVPENIKTRLILGQIILTNNTATLANTSFTITAPLQNWLTAIDDNFTEDDYQEMAAKITQAARKSEQKSPSFQELVEKINQVKPQKESDIEQPLPPQIYQPVEGEEDSGTLELPTFGNPPPETMAKDKTLINELLAKSNAPQDSDELDDVWEDSNKLSERTSLQAEEIEESESESESKTTEEEEVYSINQQNLVPFPTKFAPRKEAFKALNLEDRFFSRLNSLVNDSELSQWMKASSLSPTEELENISEDKHKTGTDKLQDSDSINTIVDDEELASDNSDEINWEAQEFVVEDEQIEQQEKQWNDDLANISQPEDESISRQPYVLPDDQPVPVPHLEVLAKDVIAGKDVKVRVQLPEGLPGIYVKIWVYDRQAQTIVAGPRWLTDFIPNGMGQVEVITELYIAYGCLEIKIEAIAAEVQTNRESHRTVIEHLVVPPPPPILPFDDLNLS</sequence>
<dbReference type="Proteomes" id="UP000269154">
    <property type="component" value="Unassembled WGS sequence"/>
</dbReference>
<feature type="region of interest" description="Disordered" evidence="1">
    <location>
        <begin position="616"/>
        <end position="641"/>
    </location>
</feature>
<evidence type="ECO:0000313" key="2">
    <source>
        <dbReference type="EMBL" id="RQH39014.1"/>
    </source>
</evidence>
<reference evidence="2 3" key="1">
    <citation type="journal article" date="2018" name="ACS Chem. Biol.">
        <title>Ketoreductase domain dysfunction expands chemodiversity: malyngamide biosynthesis in the cyanobacterium Okeania hirsuta.</title>
        <authorList>
            <person name="Moss N.A."/>
            <person name="Leao T."/>
            <person name="Rankin M."/>
            <person name="McCullough T.M."/>
            <person name="Qu P."/>
            <person name="Korobeynikov A."/>
            <person name="Smith J.L."/>
            <person name="Gerwick L."/>
            <person name="Gerwick W.H."/>
        </authorList>
    </citation>
    <scope>NUCLEOTIDE SEQUENCE [LARGE SCALE GENOMIC DNA]</scope>
    <source>
        <strain evidence="2 3">PAB10Feb10-1</strain>
    </source>
</reference>
<protein>
    <submittedName>
        <fullName evidence="2">Uncharacterized protein</fullName>
    </submittedName>
</protein>
<name>A0A3N6NHS7_9CYAN</name>
<comment type="caution">
    <text evidence="2">The sequence shown here is derived from an EMBL/GenBank/DDBJ whole genome shotgun (WGS) entry which is preliminary data.</text>
</comment>
<dbReference type="RefSeq" id="WP_124146388.1">
    <property type="nucleotide sequence ID" value="NZ_CAWOKI010000155.1"/>
</dbReference>
<feature type="region of interest" description="Disordered" evidence="1">
    <location>
        <begin position="535"/>
        <end position="570"/>
    </location>
</feature>
<proteinExistence type="predicted"/>
<keyword evidence="3" id="KW-1185">Reference proteome</keyword>
<gene>
    <name evidence="2" type="ORF">D5R40_17190</name>
</gene>